<sequence>MPIKCTRDCVGIRYRINALHQTWKWLHQTIALHEYLISMSAADSNAEKQSSHQGTVGLQQQQQQQHLILAC</sequence>
<proteinExistence type="predicted"/>
<name>A0A2M4CVJ8_ANODA</name>
<evidence type="ECO:0000313" key="1">
    <source>
        <dbReference type="EMBL" id="MBW69356.1"/>
    </source>
</evidence>
<reference evidence="1" key="1">
    <citation type="submission" date="2018-01" db="EMBL/GenBank/DDBJ databases">
        <title>An insight into the sialome of Amazonian anophelines.</title>
        <authorList>
            <person name="Ribeiro J.M."/>
            <person name="Scarpassa V."/>
            <person name="Calvo E."/>
        </authorList>
    </citation>
    <scope>NUCLEOTIDE SEQUENCE</scope>
</reference>
<accession>A0A2M4CVJ8</accession>
<dbReference type="AlphaFoldDB" id="A0A2M4CVJ8"/>
<dbReference type="EMBL" id="GGFL01005178">
    <property type="protein sequence ID" value="MBW69356.1"/>
    <property type="molecule type" value="Transcribed_RNA"/>
</dbReference>
<protein>
    <submittedName>
        <fullName evidence="1">Uncharacterized protein</fullName>
    </submittedName>
</protein>
<dbReference type="VEuPathDB" id="VectorBase:ADAR2_003932"/>
<organism evidence="1">
    <name type="scientific">Anopheles darlingi</name>
    <name type="common">Mosquito</name>
    <dbReference type="NCBI Taxonomy" id="43151"/>
    <lineage>
        <taxon>Eukaryota</taxon>
        <taxon>Metazoa</taxon>
        <taxon>Ecdysozoa</taxon>
        <taxon>Arthropoda</taxon>
        <taxon>Hexapoda</taxon>
        <taxon>Insecta</taxon>
        <taxon>Pterygota</taxon>
        <taxon>Neoptera</taxon>
        <taxon>Endopterygota</taxon>
        <taxon>Diptera</taxon>
        <taxon>Nematocera</taxon>
        <taxon>Culicoidea</taxon>
        <taxon>Culicidae</taxon>
        <taxon>Anophelinae</taxon>
        <taxon>Anopheles</taxon>
    </lineage>
</organism>